<evidence type="ECO:0000313" key="2">
    <source>
        <dbReference type="EMBL" id="MBB4154966.1"/>
    </source>
</evidence>
<dbReference type="EMBL" id="JACIEV010000008">
    <property type="protein sequence ID" value="MBB4154966.1"/>
    <property type="molecule type" value="Genomic_DNA"/>
</dbReference>
<reference evidence="2 3" key="1">
    <citation type="submission" date="2020-08" db="EMBL/GenBank/DDBJ databases">
        <title>Genomic Encyclopedia of Type Strains, Phase IV (KMG-IV): sequencing the most valuable type-strain genomes for metagenomic binning, comparative biology and taxonomic classification.</title>
        <authorList>
            <person name="Goeker M."/>
        </authorList>
    </citation>
    <scope>NUCLEOTIDE SEQUENCE [LARGE SCALE GENOMIC DNA]</scope>
    <source>
        <strain evidence="2 3">YC6723</strain>
    </source>
</reference>
<comment type="caution">
    <text evidence="2">The sequence shown here is derived from an EMBL/GenBank/DDBJ whole genome shotgun (WGS) entry which is preliminary data.</text>
</comment>
<name>A0A840FFI2_9SPHN</name>
<dbReference type="AlphaFoldDB" id="A0A840FFI2"/>
<protein>
    <recommendedName>
        <fullName evidence="4">Beta-barrel assembly machine subunit BamE</fullName>
    </recommendedName>
</protein>
<evidence type="ECO:0008006" key="4">
    <source>
        <dbReference type="Google" id="ProtNLM"/>
    </source>
</evidence>
<sequence>MIRSLTALALAATLAACASTGAPPPSVTARPAPSYTNLGLERVIGQDAAGLSTLFGQPDADVREGTARKLQFVGPICVLDAYLYPQGSGGGEATVTYLDAREPDGSAIDRASCVAALARRNGGK</sequence>
<dbReference type="PROSITE" id="PS51257">
    <property type="entry name" value="PROKAR_LIPOPROTEIN"/>
    <property type="match status" value="1"/>
</dbReference>
<organism evidence="2 3">
    <name type="scientific">Sphingomonas jinjuensis</name>
    <dbReference type="NCBI Taxonomy" id="535907"/>
    <lineage>
        <taxon>Bacteria</taxon>
        <taxon>Pseudomonadati</taxon>
        <taxon>Pseudomonadota</taxon>
        <taxon>Alphaproteobacteria</taxon>
        <taxon>Sphingomonadales</taxon>
        <taxon>Sphingomonadaceae</taxon>
        <taxon>Sphingomonas</taxon>
    </lineage>
</organism>
<evidence type="ECO:0000313" key="3">
    <source>
        <dbReference type="Proteomes" id="UP000529795"/>
    </source>
</evidence>
<proteinExistence type="predicted"/>
<dbReference type="Proteomes" id="UP000529795">
    <property type="component" value="Unassembled WGS sequence"/>
</dbReference>
<feature type="signal peptide" evidence="1">
    <location>
        <begin position="1"/>
        <end position="18"/>
    </location>
</feature>
<accession>A0A840FFI2</accession>
<evidence type="ECO:0000256" key="1">
    <source>
        <dbReference type="SAM" id="SignalP"/>
    </source>
</evidence>
<dbReference type="RefSeq" id="WP_183985980.1">
    <property type="nucleotide sequence ID" value="NZ_JACIEV010000008.1"/>
</dbReference>
<keyword evidence="1" id="KW-0732">Signal</keyword>
<keyword evidence="3" id="KW-1185">Reference proteome</keyword>
<feature type="chain" id="PRO_5032953526" description="Beta-barrel assembly machine subunit BamE" evidence="1">
    <location>
        <begin position="19"/>
        <end position="124"/>
    </location>
</feature>
<gene>
    <name evidence="2" type="ORF">GGQ80_002882</name>
</gene>